<feature type="domain" description="DNA helicase Pif1-like 2B" evidence="1">
    <location>
        <begin position="26"/>
        <end position="71"/>
    </location>
</feature>
<comment type="caution">
    <text evidence="2">The sequence shown here is derived from an EMBL/GenBank/DDBJ whole genome shotgun (WGS) entry which is preliminary data.</text>
</comment>
<sequence length="108" mass="12294">MEVCITEYQSVDTVVDNKQVPSYPVEFFNSLELSRVPSDKLRITVGVPVLLRRNLDVPRLYNDTRLQIIHLGPKVVRATVMTGIARGENVLIPRIPIIPKDLPSQFKR</sequence>
<dbReference type="OrthoDB" id="272985at2759"/>
<dbReference type="PANTHER" id="PTHR10492">
    <property type="match status" value="1"/>
</dbReference>
<evidence type="ECO:0000313" key="3">
    <source>
        <dbReference type="Proteomes" id="UP000499080"/>
    </source>
</evidence>
<dbReference type="AlphaFoldDB" id="A0A4Y2LZR5"/>
<protein>
    <recommendedName>
        <fullName evidence="1">DNA helicase Pif1-like 2B domain-containing protein</fullName>
    </recommendedName>
</protein>
<evidence type="ECO:0000259" key="1">
    <source>
        <dbReference type="Pfam" id="PF21530"/>
    </source>
</evidence>
<accession>A0A4Y2LZR5</accession>
<dbReference type="Pfam" id="PF21530">
    <property type="entry name" value="Pif1_2B_dom"/>
    <property type="match status" value="1"/>
</dbReference>
<gene>
    <name evidence="2" type="ORF">AVEN_79249_1</name>
</gene>
<dbReference type="EMBL" id="BGPR01006426">
    <property type="protein sequence ID" value="GBN18927.1"/>
    <property type="molecule type" value="Genomic_DNA"/>
</dbReference>
<dbReference type="Proteomes" id="UP000499080">
    <property type="component" value="Unassembled WGS sequence"/>
</dbReference>
<proteinExistence type="predicted"/>
<keyword evidence="3" id="KW-1185">Reference proteome</keyword>
<name>A0A4Y2LZR5_ARAVE</name>
<evidence type="ECO:0000313" key="2">
    <source>
        <dbReference type="EMBL" id="GBN18927.1"/>
    </source>
</evidence>
<organism evidence="2 3">
    <name type="scientific">Araneus ventricosus</name>
    <name type="common">Orbweaver spider</name>
    <name type="synonym">Epeira ventricosa</name>
    <dbReference type="NCBI Taxonomy" id="182803"/>
    <lineage>
        <taxon>Eukaryota</taxon>
        <taxon>Metazoa</taxon>
        <taxon>Ecdysozoa</taxon>
        <taxon>Arthropoda</taxon>
        <taxon>Chelicerata</taxon>
        <taxon>Arachnida</taxon>
        <taxon>Araneae</taxon>
        <taxon>Araneomorphae</taxon>
        <taxon>Entelegynae</taxon>
        <taxon>Araneoidea</taxon>
        <taxon>Araneidae</taxon>
        <taxon>Araneus</taxon>
    </lineage>
</organism>
<dbReference type="InterPro" id="IPR049163">
    <property type="entry name" value="Pif1-like_2B_dom"/>
</dbReference>
<reference evidence="2 3" key="1">
    <citation type="journal article" date="2019" name="Sci. Rep.">
        <title>Orb-weaving spider Araneus ventricosus genome elucidates the spidroin gene catalogue.</title>
        <authorList>
            <person name="Kono N."/>
            <person name="Nakamura H."/>
            <person name="Ohtoshi R."/>
            <person name="Moran D.A.P."/>
            <person name="Shinohara A."/>
            <person name="Yoshida Y."/>
            <person name="Fujiwara M."/>
            <person name="Mori M."/>
            <person name="Tomita M."/>
            <person name="Arakawa K."/>
        </authorList>
    </citation>
    <scope>NUCLEOTIDE SEQUENCE [LARGE SCALE GENOMIC DNA]</scope>
</reference>